<dbReference type="Proteomes" id="UP000823388">
    <property type="component" value="Chromosome 9N"/>
</dbReference>
<keyword evidence="1" id="KW-0472">Membrane</keyword>
<name>A0A8T0MHZ7_PANVG</name>
<accession>A0A8T0MHZ7</accession>
<feature type="transmembrane region" description="Helical" evidence="1">
    <location>
        <begin position="38"/>
        <end position="63"/>
    </location>
</feature>
<keyword evidence="3" id="KW-1185">Reference proteome</keyword>
<sequence>MDHILQLHVEHHSSSLSLERCCDPSVARFRKGVDASRAVLALALAAAVASLALILTASFYMGGRPLPSASTLPPAWLLAAAGSLVTTRTALFLLSNALLALLAADCRWFFAAAAAAAAASPSDVADACGLPGDVLEKQQAQRHQEEARRCAAQQPYSDCLLQDKNGGTASEEAFAEPVMVSDTGSTTTLEALEEQGDAPVTSATELLGLLDEGDGIALELEAVAGEPACETGVGLDELEIDELNKKFDEFIQSRRNKWIKEEAYLQWHQA</sequence>
<dbReference type="EMBL" id="CM029054">
    <property type="protein sequence ID" value="KAG2536747.1"/>
    <property type="molecule type" value="Genomic_DNA"/>
</dbReference>
<protein>
    <submittedName>
        <fullName evidence="2">Uncharacterized protein</fullName>
    </submittedName>
</protein>
<feature type="transmembrane region" description="Helical" evidence="1">
    <location>
        <begin position="75"/>
        <end position="102"/>
    </location>
</feature>
<comment type="caution">
    <text evidence="2">The sequence shown here is derived from an EMBL/GenBank/DDBJ whole genome shotgun (WGS) entry which is preliminary data.</text>
</comment>
<proteinExistence type="predicted"/>
<reference evidence="2" key="1">
    <citation type="submission" date="2020-05" db="EMBL/GenBank/DDBJ databases">
        <title>WGS assembly of Panicum virgatum.</title>
        <authorList>
            <person name="Lovell J.T."/>
            <person name="Jenkins J."/>
            <person name="Shu S."/>
            <person name="Juenger T.E."/>
            <person name="Schmutz J."/>
        </authorList>
    </citation>
    <scope>NUCLEOTIDE SEQUENCE</scope>
    <source>
        <strain evidence="2">AP13</strain>
    </source>
</reference>
<evidence type="ECO:0000313" key="2">
    <source>
        <dbReference type="EMBL" id="KAG2536747.1"/>
    </source>
</evidence>
<keyword evidence="1" id="KW-1133">Transmembrane helix</keyword>
<evidence type="ECO:0000313" key="3">
    <source>
        <dbReference type="Proteomes" id="UP000823388"/>
    </source>
</evidence>
<dbReference type="AlphaFoldDB" id="A0A8T0MHZ7"/>
<evidence type="ECO:0000256" key="1">
    <source>
        <dbReference type="SAM" id="Phobius"/>
    </source>
</evidence>
<keyword evidence="1" id="KW-0812">Transmembrane</keyword>
<gene>
    <name evidence="2" type="ORF">PVAP13_9NG217000</name>
</gene>
<organism evidence="2 3">
    <name type="scientific">Panicum virgatum</name>
    <name type="common">Blackwell switchgrass</name>
    <dbReference type="NCBI Taxonomy" id="38727"/>
    <lineage>
        <taxon>Eukaryota</taxon>
        <taxon>Viridiplantae</taxon>
        <taxon>Streptophyta</taxon>
        <taxon>Embryophyta</taxon>
        <taxon>Tracheophyta</taxon>
        <taxon>Spermatophyta</taxon>
        <taxon>Magnoliopsida</taxon>
        <taxon>Liliopsida</taxon>
        <taxon>Poales</taxon>
        <taxon>Poaceae</taxon>
        <taxon>PACMAD clade</taxon>
        <taxon>Panicoideae</taxon>
        <taxon>Panicodae</taxon>
        <taxon>Paniceae</taxon>
        <taxon>Panicinae</taxon>
        <taxon>Panicum</taxon>
        <taxon>Panicum sect. Hiantes</taxon>
    </lineage>
</organism>